<dbReference type="EMBL" id="JAGHKO010000004">
    <property type="protein sequence ID" value="MBO9202151.1"/>
    <property type="molecule type" value="Genomic_DNA"/>
</dbReference>
<comment type="caution">
    <text evidence="1">The sequence shown here is derived from an EMBL/GenBank/DDBJ whole genome shotgun (WGS) entry which is preliminary data.</text>
</comment>
<keyword evidence="2" id="KW-1185">Reference proteome</keyword>
<evidence type="ECO:0000313" key="2">
    <source>
        <dbReference type="Proteomes" id="UP000677244"/>
    </source>
</evidence>
<dbReference type="Proteomes" id="UP000677244">
    <property type="component" value="Unassembled WGS sequence"/>
</dbReference>
<evidence type="ECO:0000313" key="1">
    <source>
        <dbReference type="EMBL" id="MBO9202151.1"/>
    </source>
</evidence>
<proteinExistence type="predicted"/>
<accession>A0ABS3YYB6</accession>
<sequence length="83" mass="9641">MITIDKIKIYKRFNGDGDGWARGGTKEEKSFMNDDDWFLIGTFVQDISLIKKGLASYSFRDSIYERVKENCDSEETIQAIMEM</sequence>
<organism evidence="1 2">
    <name type="scientific">Niastella soli</name>
    <dbReference type="NCBI Taxonomy" id="2821487"/>
    <lineage>
        <taxon>Bacteria</taxon>
        <taxon>Pseudomonadati</taxon>
        <taxon>Bacteroidota</taxon>
        <taxon>Chitinophagia</taxon>
        <taxon>Chitinophagales</taxon>
        <taxon>Chitinophagaceae</taxon>
        <taxon>Niastella</taxon>
    </lineage>
</organism>
<protein>
    <submittedName>
        <fullName evidence="1">Uncharacterized protein</fullName>
    </submittedName>
</protein>
<reference evidence="1 2" key="1">
    <citation type="submission" date="2021-03" db="EMBL/GenBank/DDBJ databases">
        <title>Assistant Professor.</title>
        <authorList>
            <person name="Huq M.A."/>
        </authorList>
    </citation>
    <scope>NUCLEOTIDE SEQUENCE [LARGE SCALE GENOMIC DNA]</scope>
    <source>
        <strain evidence="1 2">MAH-29</strain>
    </source>
</reference>
<gene>
    <name evidence="1" type="ORF">J7I42_17835</name>
</gene>
<dbReference type="RefSeq" id="WP_209140202.1">
    <property type="nucleotide sequence ID" value="NZ_JAGHKO010000004.1"/>
</dbReference>
<name>A0ABS3YYB6_9BACT</name>